<dbReference type="InterPro" id="IPR005119">
    <property type="entry name" value="LysR_subst-bd"/>
</dbReference>
<accession>A0A9D2VYF6</accession>
<dbReference type="AlphaFoldDB" id="A0A9D2VYF6"/>
<reference evidence="6" key="2">
    <citation type="submission" date="2021-09" db="EMBL/GenBank/DDBJ databases">
        <authorList>
            <person name="Gilroy R."/>
        </authorList>
    </citation>
    <scope>NUCLEOTIDE SEQUENCE</scope>
    <source>
        <strain evidence="6">USAMLcec4-12693</strain>
    </source>
</reference>
<dbReference type="InterPro" id="IPR000847">
    <property type="entry name" value="LysR_HTH_N"/>
</dbReference>
<proteinExistence type="inferred from homology"/>
<feature type="domain" description="HTH lysR-type" evidence="5">
    <location>
        <begin position="1"/>
        <end position="57"/>
    </location>
</feature>
<dbReference type="RefSeq" id="WP_277236843.1">
    <property type="nucleotide sequence ID" value="NZ_CAKNNN010000008.1"/>
</dbReference>
<dbReference type="Pfam" id="PF03466">
    <property type="entry name" value="LysR_substrate"/>
    <property type="match status" value="1"/>
</dbReference>
<gene>
    <name evidence="6" type="ORF">K8V39_07065</name>
</gene>
<dbReference type="PANTHER" id="PTHR30126">
    <property type="entry name" value="HTH-TYPE TRANSCRIPTIONAL REGULATOR"/>
    <property type="match status" value="1"/>
</dbReference>
<dbReference type="InterPro" id="IPR036388">
    <property type="entry name" value="WH-like_DNA-bd_sf"/>
</dbReference>
<keyword evidence="3" id="KW-0238">DNA-binding</keyword>
<evidence type="ECO:0000313" key="6">
    <source>
        <dbReference type="EMBL" id="HJH50006.1"/>
    </source>
</evidence>
<dbReference type="Proteomes" id="UP000813420">
    <property type="component" value="Unassembled WGS sequence"/>
</dbReference>
<dbReference type="PROSITE" id="PS50931">
    <property type="entry name" value="HTH_LYSR"/>
    <property type="match status" value="1"/>
</dbReference>
<dbReference type="PRINTS" id="PR00039">
    <property type="entry name" value="HTHLYSR"/>
</dbReference>
<dbReference type="SUPFAM" id="SSF46785">
    <property type="entry name" value="Winged helix' DNA-binding domain"/>
    <property type="match status" value="1"/>
</dbReference>
<dbReference type="EMBL" id="DYXE01000061">
    <property type="protein sequence ID" value="HJH50006.1"/>
    <property type="molecule type" value="Genomic_DNA"/>
</dbReference>
<keyword evidence="2" id="KW-0805">Transcription regulation</keyword>
<evidence type="ECO:0000313" key="7">
    <source>
        <dbReference type="Proteomes" id="UP000813420"/>
    </source>
</evidence>
<name>A0A9D2VYF6_9FIRM</name>
<dbReference type="Gene3D" id="3.40.190.290">
    <property type="match status" value="1"/>
</dbReference>
<evidence type="ECO:0000256" key="2">
    <source>
        <dbReference type="ARBA" id="ARBA00023015"/>
    </source>
</evidence>
<dbReference type="PANTHER" id="PTHR30126:SF96">
    <property type="entry name" value="TRANSCRIPTIONAL REGULATORY PROTEIN, LYSR FAMILY"/>
    <property type="match status" value="1"/>
</dbReference>
<dbReference type="GO" id="GO:0003677">
    <property type="term" value="F:DNA binding"/>
    <property type="evidence" value="ECO:0007669"/>
    <property type="project" value="UniProtKB-KW"/>
</dbReference>
<dbReference type="SUPFAM" id="SSF53850">
    <property type="entry name" value="Periplasmic binding protein-like II"/>
    <property type="match status" value="1"/>
</dbReference>
<reference evidence="6" key="1">
    <citation type="journal article" date="2021" name="PeerJ">
        <title>Extensive microbial diversity within the chicken gut microbiome revealed by metagenomics and culture.</title>
        <authorList>
            <person name="Gilroy R."/>
            <person name="Ravi A."/>
            <person name="Getino M."/>
            <person name="Pursley I."/>
            <person name="Horton D.L."/>
            <person name="Alikhan N.F."/>
            <person name="Baker D."/>
            <person name="Gharbi K."/>
            <person name="Hall N."/>
            <person name="Watson M."/>
            <person name="Adriaenssens E.M."/>
            <person name="Foster-Nyarko E."/>
            <person name="Jarju S."/>
            <person name="Secka A."/>
            <person name="Antonio M."/>
            <person name="Oren A."/>
            <person name="Chaudhuri R.R."/>
            <person name="La Ragione R."/>
            <person name="Hildebrand F."/>
            <person name="Pallen M.J."/>
        </authorList>
    </citation>
    <scope>NUCLEOTIDE SEQUENCE</scope>
    <source>
        <strain evidence="6">USAMLcec4-12693</strain>
    </source>
</reference>
<dbReference type="GO" id="GO:0003700">
    <property type="term" value="F:DNA-binding transcription factor activity"/>
    <property type="evidence" value="ECO:0007669"/>
    <property type="project" value="InterPro"/>
</dbReference>
<evidence type="ECO:0000256" key="1">
    <source>
        <dbReference type="ARBA" id="ARBA00009437"/>
    </source>
</evidence>
<protein>
    <submittedName>
        <fullName evidence="6">LysR family transcriptional regulator</fullName>
    </submittedName>
</protein>
<keyword evidence="4" id="KW-0804">Transcription</keyword>
<dbReference type="FunFam" id="1.10.10.10:FF:000001">
    <property type="entry name" value="LysR family transcriptional regulator"/>
    <property type="match status" value="1"/>
</dbReference>
<evidence type="ECO:0000259" key="5">
    <source>
        <dbReference type="PROSITE" id="PS50931"/>
    </source>
</evidence>
<organism evidence="6 7">
    <name type="scientific">Merdimonas faecis</name>
    <dbReference type="NCBI Taxonomy" id="1653435"/>
    <lineage>
        <taxon>Bacteria</taxon>
        <taxon>Bacillati</taxon>
        <taxon>Bacillota</taxon>
        <taxon>Clostridia</taxon>
        <taxon>Lachnospirales</taxon>
        <taxon>Lachnospiraceae</taxon>
        <taxon>Merdimonas</taxon>
    </lineage>
</organism>
<evidence type="ECO:0000256" key="3">
    <source>
        <dbReference type="ARBA" id="ARBA00023125"/>
    </source>
</evidence>
<evidence type="ECO:0000256" key="4">
    <source>
        <dbReference type="ARBA" id="ARBA00023163"/>
    </source>
</evidence>
<dbReference type="InterPro" id="IPR036390">
    <property type="entry name" value="WH_DNA-bd_sf"/>
</dbReference>
<dbReference type="CDD" id="cd05466">
    <property type="entry name" value="PBP2_LTTR_substrate"/>
    <property type="match status" value="1"/>
</dbReference>
<comment type="similarity">
    <text evidence="1">Belongs to the LysR transcriptional regulatory family.</text>
</comment>
<dbReference type="Gene3D" id="1.10.10.10">
    <property type="entry name" value="Winged helix-like DNA-binding domain superfamily/Winged helix DNA-binding domain"/>
    <property type="match status" value="1"/>
</dbReference>
<comment type="caution">
    <text evidence="6">The sequence shown here is derived from an EMBL/GenBank/DDBJ whole genome shotgun (WGS) entry which is preliminary data.</text>
</comment>
<dbReference type="Pfam" id="PF00126">
    <property type="entry name" value="HTH_1"/>
    <property type="match status" value="1"/>
</dbReference>
<sequence>MFTWKKYVYEVYREKSFSKAAQNLYISQPSLSARIKKIEEEIGVPLFDRSTSPLQLTEAGRIYIDAAEEIFQIEQRVENAINNLNTLKSGHLSIGASNLFAAYVLPTLISGFKRKYPRIDIQITEGNTDQLEAMLSSGYLDFVIDNYHYDSTLYNKESYCQEHILLAVPRHFPINKELESFQLSYENIQSESDLSEKCPAVPLNSFSSLPFIMLTPGNDTRTRGEHLCRLAGFSPRIILELQQQSTAYMAASTQLGATFISDMLVQRLPSFENLVYYKLSGPDALRQVFFYYKKHKYKTRVMEEFIALMHAGTAVPPDGTGVLPQGSEIPH</sequence>